<organism evidence="2 3">
    <name type="scientific">Klebsiella michiganensis</name>
    <dbReference type="NCBI Taxonomy" id="1134687"/>
    <lineage>
        <taxon>Bacteria</taxon>
        <taxon>Pseudomonadati</taxon>
        <taxon>Pseudomonadota</taxon>
        <taxon>Gammaproteobacteria</taxon>
        <taxon>Enterobacterales</taxon>
        <taxon>Enterobacteriaceae</taxon>
        <taxon>Klebsiella/Raoultella group</taxon>
        <taxon>Klebsiella</taxon>
    </lineage>
</organism>
<protein>
    <submittedName>
        <fullName evidence="2">Acetyl-CoA carboxylase biotin carboxyl carrier protein subunit</fullName>
    </submittedName>
</protein>
<dbReference type="AlphaFoldDB" id="A0AB35PS73"/>
<dbReference type="Proteomes" id="UP001249822">
    <property type="component" value="Unassembled WGS sequence"/>
</dbReference>
<dbReference type="Pfam" id="PF00364">
    <property type="entry name" value="Biotin_lipoyl"/>
    <property type="match status" value="1"/>
</dbReference>
<dbReference type="EMBL" id="JAQSKY010000006">
    <property type="protein sequence ID" value="MDS7899070.1"/>
    <property type="molecule type" value="Genomic_DNA"/>
</dbReference>
<dbReference type="RefSeq" id="WP_224255744.1">
    <property type="nucleotide sequence ID" value="NZ_BQUL01000010.1"/>
</dbReference>
<sequence>MKAFTEDNSQYRVAMEKTVTLEALTQLTQSLRATSISHLVLKGRAWSVYITTTPSIAPLPAADVLPRFTLMCSPAPGRVLLRHPLLAENFAAPGSPIKQHDLLALVKVGALYLPVRSPVAGRLVSFHVSEGDAVEFGQEIAKIQSDDSFLSGL</sequence>
<evidence type="ECO:0000313" key="2">
    <source>
        <dbReference type="EMBL" id="MDS7899070.1"/>
    </source>
</evidence>
<proteinExistence type="predicted"/>
<name>A0AB35PS73_9ENTR</name>
<dbReference type="InterPro" id="IPR000089">
    <property type="entry name" value="Biotin_lipoyl"/>
</dbReference>
<evidence type="ECO:0000259" key="1">
    <source>
        <dbReference type="Pfam" id="PF00364"/>
    </source>
</evidence>
<evidence type="ECO:0000313" key="3">
    <source>
        <dbReference type="Proteomes" id="UP001249822"/>
    </source>
</evidence>
<reference evidence="2" key="1">
    <citation type="journal article" date="2023" name="Front. Microbiol.">
        <title>Genomic characterization of carbapenem-resistant Klebsiella oxytoca complex in China: a multi-center study.</title>
        <authorList>
            <person name="Wan W."/>
            <person name="Yang X."/>
            <person name="Yu H."/>
            <person name="Wang M."/>
            <person name="Jia W."/>
            <person name="Huang B."/>
            <person name="Qu F."/>
            <person name="Shan B."/>
            <person name="Tang Y.W."/>
            <person name="Chen L."/>
            <person name="Du H."/>
        </authorList>
    </citation>
    <scope>NUCLEOTIDE SEQUENCE</scope>
    <source>
        <strain evidence="2">HD1688</strain>
    </source>
</reference>
<reference evidence="2" key="2">
    <citation type="submission" date="2023-01" db="EMBL/GenBank/DDBJ databases">
        <authorList>
            <person name="Du H."/>
            <person name="Wan W."/>
        </authorList>
    </citation>
    <scope>NUCLEOTIDE SEQUENCE</scope>
    <source>
        <strain evidence="2">HD1688</strain>
    </source>
</reference>
<dbReference type="InterPro" id="IPR011053">
    <property type="entry name" value="Single_hybrid_motif"/>
</dbReference>
<dbReference type="CDD" id="cd06850">
    <property type="entry name" value="biotinyl_domain"/>
    <property type="match status" value="1"/>
</dbReference>
<gene>
    <name evidence="2" type="ORF">PTQ40_08740</name>
</gene>
<feature type="domain" description="Lipoyl-binding" evidence="1">
    <location>
        <begin position="73"/>
        <end position="143"/>
    </location>
</feature>
<accession>A0AB35PS73</accession>
<dbReference type="Gene3D" id="2.40.50.100">
    <property type="match status" value="1"/>
</dbReference>
<comment type="caution">
    <text evidence="2">The sequence shown here is derived from an EMBL/GenBank/DDBJ whole genome shotgun (WGS) entry which is preliminary data.</text>
</comment>
<dbReference type="SUPFAM" id="SSF51230">
    <property type="entry name" value="Single hybrid motif"/>
    <property type="match status" value="1"/>
</dbReference>